<evidence type="ECO:0000313" key="8">
    <source>
        <dbReference type="EMBL" id="KAJ2896503.1"/>
    </source>
</evidence>
<dbReference type="SUPFAM" id="SSF103506">
    <property type="entry name" value="Mitochondrial carrier"/>
    <property type="match status" value="1"/>
</dbReference>
<keyword evidence="5 7" id="KW-0472">Membrane</keyword>
<feature type="transmembrane region" description="Helical" evidence="7">
    <location>
        <begin position="156"/>
        <end position="182"/>
    </location>
</feature>
<evidence type="ECO:0000313" key="9">
    <source>
        <dbReference type="Proteomes" id="UP001201980"/>
    </source>
</evidence>
<feature type="region of interest" description="Disordered" evidence="6">
    <location>
        <begin position="87"/>
        <end position="106"/>
    </location>
</feature>
<dbReference type="AlphaFoldDB" id="A0AAD5RQV8"/>
<keyword evidence="9" id="KW-1185">Reference proteome</keyword>
<dbReference type="EMBL" id="JAKWBI020000328">
    <property type="protein sequence ID" value="KAJ2896503.1"/>
    <property type="molecule type" value="Genomic_DNA"/>
</dbReference>
<protein>
    <submittedName>
        <fullName evidence="8">Ubiquitin conjugating protein</fullName>
    </submittedName>
</protein>
<feature type="transmembrane region" description="Helical" evidence="7">
    <location>
        <begin position="203"/>
        <end position="229"/>
    </location>
</feature>
<evidence type="ECO:0000256" key="7">
    <source>
        <dbReference type="SAM" id="Phobius"/>
    </source>
</evidence>
<sequence length="366" mass="39657">MISHYSGLVPLGKRTVEHMSGSMGGHMGMMEGGDSPNQDTTVYPGWFFIASLVMLVVFLPVMFYLSYTLNNLLPTLAMIEDPSPPAYEPLSNNPDDAEAPAPAVSGPITSSLRQTSRMLRSIGGFKSFFRGFWCAFVASMAMSLAQNFFAAFLPNFAASLLAPLPAIMITLPLTTAWTHIIMSAPKSAPWYRRLPPSRKTFAALWRPALVVWLAVGISTSVPAGMLAAFGISKDAMAKNSDVSGLGWKIPLTLIIGLVLGLGLMVPSHVLFTRIQASLLPVDDEPIIAFDRSFGGNVEPEVVGGKGYATMAQAWKTFSRENWMRLIKLYAKVIGVSFAAYLVMAAVFVPTWIVALKHSHHEPVGST</sequence>
<organism evidence="8 9">
    <name type="scientific">Zalerion maritima</name>
    <dbReference type="NCBI Taxonomy" id="339359"/>
    <lineage>
        <taxon>Eukaryota</taxon>
        <taxon>Fungi</taxon>
        <taxon>Dikarya</taxon>
        <taxon>Ascomycota</taxon>
        <taxon>Pezizomycotina</taxon>
        <taxon>Sordariomycetes</taxon>
        <taxon>Lulworthiomycetidae</taxon>
        <taxon>Lulworthiales</taxon>
        <taxon>Lulworthiaceae</taxon>
        <taxon>Zalerion</taxon>
    </lineage>
</organism>
<feature type="transmembrane region" description="Helical" evidence="7">
    <location>
        <begin position="328"/>
        <end position="352"/>
    </location>
</feature>
<evidence type="ECO:0000256" key="2">
    <source>
        <dbReference type="ARBA" id="ARBA00022692"/>
    </source>
</evidence>
<dbReference type="InterPro" id="IPR023395">
    <property type="entry name" value="MCP_dom_sf"/>
</dbReference>
<evidence type="ECO:0000256" key="1">
    <source>
        <dbReference type="ARBA" id="ARBA00004370"/>
    </source>
</evidence>
<gene>
    <name evidence="8" type="ORF">MKZ38_005456</name>
</gene>
<evidence type="ECO:0000256" key="6">
    <source>
        <dbReference type="SAM" id="MobiDB-lite"/>
    </source>
</evidence>
<keyword evidence="3" id="KW-0496">Mitochondrion</keyword>
<feature type="transmembrane region" description="Helical" evidence="7">
    <location>
        <begin position="45"/>
        <end position="65"/>
    </location>
</feature>
<name>A0AAD5RQV8_9PEZI</name>
<accession>A0AAD5RQV8</accession>
<comment type="subcellular location">
    <subcellularLocation>
        <location evidence="1">Membrane</location>
    </subcellularLocation>
</comment>
<evidence type="ECO:0000256" key="3">
    <source>
        <dbReference type="ARBA" id="ARBA00022792"/>
    </source>
</evidence>
<dbReference type="Proteomes" id="UP001201980">
    <property type="component" value="Unassembled WGS sequence"/>
</dbReference>
<comment type="caution">
    <text evidence="8">The sequence shown here is derived from an EMBL/GenBank/DDBJ whole genome shotgun (WGS) entry which is preliminary data.</text>
</comment>
<dbReference type="GO" id="GO:0016020">
    <property type="term" value="C:membrane"/>
    <property type="evidence" value="ECO:0007669"/>
    <property type="project" value="UniProtKB-SubCell"/>
</dbReference>
<keyword evidence="3" id="KW-0999">Mitochondrion inner membrane</keyword>
<feature type="transmembrane region" description="Helical" evidence="7">
    <location>
        <begin position="249"/>
        <end position="271"/>
    </location>
</feature>
<reference evidence="8" key="1">
    <citation type="submission" date="2022-07" db="EMBL/GenBank/DDBJ databases">
        <title>Draft genome sequence of Zalerion maritima ATCC 34329, a (micro)plastics degrading marine fungus.</title>
        <authorList>
            <person name="Paco A."/>
            <person name="Goncalves M.F.M."/>
            <person name="Rocha-Santos T.A.P."/>
            <person name="Alves A."/>
        </authorList>
    </citation>
    <scope>NUCLEOTIDE SEQUENCE</scope>
    <source>
        <strain evidence="8">ATCC 34329</strain>
    </source>
</reference>
<keyword evidence="2 7" id="KW-0812">Transmembrane</keyword>
<evidence type="ECO:0000256" key="4">
    <source>
        <dbReference type="ARBA" id="ARBA00022989"/>
    </source>
</evidence>
<evidence type="ECO:0000256" key="5">
    <source>
        <dbReference type="ARBA" id="ARBA00023136"/>
    </source>
</evidence>
<proteinExistence type="predicted"/>
<keyword evidence="4 7" id="KW-1133">Transmembrane helix</keyword>
<feature type="transmembrane region" description="Helical" evidence="7">
    <location>
        <begin position="127"/>
        <end position="150"/>
    </location>
</feature>